<organism evidence="3 4">
    <name type="scientific">Aulographum hederae CBS 113979</name>
    <dbReference type="NCBI Taxonomy" id="1176131"/>
    <lineage>
        <taxon>Eukaryota</taxon>
        <taxon>Fungi</taxon>
        <taxon>Dikarya</taxon>
        <taxon>Ascomycota</taxon>
        <taxon>Pezizomycotina</taxon>
        <taxon>Dothideomycetes</taxon>
        <taxon>Pleosporomycetidae</taxon>
        <taxon>Aulographales</taxon>
        <taxon>Aulographaceae</taxon>
    </lineage>
</organism>
<dbReference type="EMBL" id="ML977148">
    <property type="protein sequence ID" value="KAF1988414.1"/>
    <property type="molecule type" value="Genomic_DNA"/>
</dbReference>
<feature type="transmembrane region" description="Helical" evidence="2">
    <location>
        <begin position="43"/>
        <end position="64"/>
    </location>
</feature>
<name>A0A6G1H5R8_9PEZI</name>
<keyword evidence="2" id="KW-1133">Transmembrane helix</keyword>
<evidence type="ECO:0000256" key="2">
    <source>
        <dbReference type="SAM" id="Phobius"/>
    </source>
</evidence>
<dbReference type="OrthoDB" id="5427664at2759"/>
<feature type="compositionally biased region" description="Basic residues" evidence="1">
    <location>
        <begin position="78"/>
        <end position="101"/>
    </location>
</feature>
<proteinExistence type="predicted"/>
<dbReference type="Proteomes" id="UP000800041">
    <property type="component" value="Unassembled WGS sequence"/>
</dbReference>
<feature type="transmembrane region" description="Helical" evidence="2">
    <location>
        <begin position="343"/>
        <end position="366"/>
    </location>
</feature>
<keyword evidence="4" id="KW-1185">Reference proteome</keyword>
<dbReference type="PANTHER" id="PTHR37577">
    <property type="entry name" value="INTEGRAL MEMBRANE PROTEIN"/>
    <property type="match status" value="1"/>
</dbReference>
<gene>
    <name evidence="3" type="ORF">K402DRAFT_402626</name>
</gene>
<keyword evidence="2" id="KW-0812">Transmembrane</keyword>
<evidence type="ECO:0000313" key="3">
    <source>
        <dbReference type="EMBL" id="KAF1988414.1"/>
    </source>
</evidence>
<dbReference type="InterPro" id="IPR053018">
    <property type="entry name" value="Elsinochrome_Biosynth-Asso"/>
</dbReference>
<protein>
    <submittedName>
        <fullName evidence="3">Uncharacterized protein</fullName>
    </submittedName>
</protein>
<feature type="transmembrane region" description="Helical" evidence="2">
    <location>
        <begin position="261"/>
        <end position="283"/>
    </location>
</feature>
<evidence type="ECO:0000256" key="1">
    <source>
        <dbReference type="SAM" id="MobiDB-lite"/>
    </source>
</evidence>
<reference evidence="3" key="1">
    <citation type="journal article" date="2020" name="Stud. Mycol.">
        <title>101 Dothideomycetes genomes: a test case for predicting lifestyles and emergence of pathogens.</title>
        <authorList>
            <person name="Haridas S."/>
            <person name="Albert R."/>
            <person name="Binder M."/>
            <person name="Bloem J."/>
            <person name="Labutti K."/>
            <person name="Salamov A."/>
            <person name="Andreopoulos B."/>
            <person name="Baker S."/>
            <person name="Barry K."/>
            <person name="Bills G."/>
            <person name="Bluhm B."/>
            <person name="Cannon C."/>
            <person name="Castanera R."/>
            <person name="Culley D."/>
            <person name="Daum C."/>
            <person name="Ezra D."/>
            <person name="Gonzalez J."/>
            <person name="Henrissat B."/>
            <person name="Kuo A."/>
            <person name="Liang C."/>
            <person name="Lipzen A."/>
            <person name="Lutzoni F."/>
            <person name="Magnuson J."/>
            <person name="Mondo S."/>
            <person name="Nolan M."/>
            <person name="Ohm R."/>
            <person name="Pangilinan J."/>
            <person name="Park H.-J."/>
            <person name="Ramirez L."/>
            <person name="Alfaro M."/>
            <person name="Sun H."/>
            <person name="Tritt A."/>
            <person name="Yoshinaga Y."/>
            <person name="Zwiers L.-H."/>
            <person name="Turgeon B."/>
            <person name="Goodwin S."/>
            <person name="Spatafora J."/>
            <person name="Crous P."/>
            <person name="Grigoriev I."/>
        </authorList>
    </citation>
    <scope>NUCLEOTIDE SEQUENCE</scope>
    <source>
        <strain evidence="3">CBS 113979</strain>
    </source>
</reference>
<accession>A0A6G1H5R8</accession>
<feature type="region of interest" description="Disordered" evidence="1">
    <location>
        <begin position="77"/>
        <end position="108"/>
    </location>
</feature>
<sequence>MFGWNIPIGPIQCAAQNQSISCPSNWNAFQPLSADYSVISKEWWGAFLFTSWGACLVSIVLIGCEYKVFSQSGQTYRPVHHHTRGTNDRRKRQHDRHQHNQRQRDQRHHDPVRRIIIILEGLINAFSDQQSIAGLSLLVVAGHNGCQLSVYVYNLVCFLILMSIVSHLNALTNTRHWFGDSDMPFWRGILNGTARLLPIILTIIMSGLMLGARSKGNFPVFAGPPATFPAACFESISIKDNLETIGNGLSGHKADWAKKGFVQYMILVIDLIVVGGILTIALMKKIKHHPAGFRDGLSLALRTVSTVATTGVLLWLTIEYMSMRRGMEKNPAWYTQDPQSNQYSYYNVVTWALFASSVIAGINAFAISEAYHGDRGAVGDVASSVSLVQETFQKTETHYPSGM</sequence>
<evidence type="ECO:0000313" key="4">
    <source>
        <dbReference type="Proteomes" id="UP000800041"/>
    </source>
</evidence>
<dbReference type="PANTHER" id="PTHR37577:SF1">
    <property type="entry name" value="INTEGRAL MEMBRANE PROTEIN"/>
    <property type="match status" value="1"/>
</dbReference>
<keyword evidence="2" id="KW-0472">Membrane</keyword>
<dbReference type="AlphaFoldDB" id="A0A6G1H5R8"/>
<feature type="transmembrane region" description="Helical" evidence="2">
    <location>
        <begin position="151"/>
        <end position="171"/>
    </location>
</feature>
<feature type="transmembrane region" description="Helical" evidence="2">
    <location>
        <begin position="304"/>
        <end position="323"/>
    </location>
</feature>
<feature type="transmembrane region" description="Helical" evidence="2">
    <location>
        <begin position="192"/>
        <end position="212"/>
    </location>
</feature>